<accession>A0A1I7WIF7</accession>
<dbReference type="WBParaSite" id="Hba_04752">
    <property type="protein sequence ID" value="Hba_04752"/>
    <property type="gene ID" value="Hba_04752"/>
</dbReference>
<reference evidence="2" key="1">
    <citation type="submission" date="2016-11" db="UniProtKB">
        <authorList>
            <consortium name="WormBaseParasite"/>
        </authorList>
    </citation>
    <scope>IDENTIFICATION</scope>
</reference>
<organism evidence="1 2">
    <name type="scientific">Heterorhabditis bacteriophora</name>
    <name type="common">Entomopathogenic nematode worm</name>
    <dbReference type="NCBI Taxonomy" id="37862"/>
    <lineage>
        <taxon>Eukaryota</taxon>
        <taxon>Metazoa</taxon>
        <taxon>Ecdysozoa</taxon>
        <taxon>Nematoda</taxon>
        <taxon>Chromadorea</taxon>
        <taxon>Rhabditida</taxon>
        <taxon>Rhabditina</taxon>
        <taxon>Rhabditomorpha</taxon>
        <taxon>Strongyloidea</taxon>
        <taxon>Heterorhabditidae</taxon>
        <taxon>Heterorhabditis</taxon>
    </lineage>
</organism>
<dbReference type="Proteomes" id="UP000095283">
    <property type="component" value="Unplaced"/>
</dbReference>
<dbReference type="AlphaFoldDB" id="A0A1I7WIF7"/>
<proteinExistence type="predicted"/>
<name>A0A1I7WIF7_HETBA</name>
<protein>
    <submittedName>
        <fullName evidence="2">Secreted protein</fullName>
    </submittedName>
</protein>
<sequence length="120" mass="12951">MSGLRLVLCEILRRKSITCSVHSSTALRVVCPPSRPRLGQGKPLLTSSFVLIGSLTSFYQVTDPFVRNQICDVVDQNDVPSDLSVTATGVSTLCTPSDFAKSIIALSICDVAECCLIKFQ</sequence>
<evidence type="ECO:0000313" key="2">
    <source>
        <dbReference type="WBParaSite" id="Hba_04752"/>
    </source>
</evidence>
<evidence type="ECO:0000313" key="1">
    <source>
        <dbReference type="Proteomes" id="UP000095283"/>
    </source>
</evidence>
<keyword evidence="1" id="KW-1185">Reference proteome</keyword>